<dbReference type="InterPro" id="IPR020904">
    <property type="entry name" value="Sc_DH/Rdtase_CS"/>
</dbReference>
<dbReference type="PANTHER" id="PTHR42760">
    <property type="entry name" value="SHORT-CHAIN DEHYDROGENASES/REDUCTASES FAMILY MEMBER"/>
    <property type="match status" value="1"/>
</dbReference>
<dbReference type="EMBL" id="JACBZT010000001">
    <property type="protein sequence ID" value="NYJ08562.1"/>
    <property type="molecule type" value="Genomic_DNA"/>
</dbReference>
<keyword evidence="2 3" id="KW-0560">Oxidoreductase</keyword>
<dbReference type="SUPFAM" id="SSF51735">
    <property type="entry name" value="NAD(P)-binding Rossmann-fold domains"/>
    <property type="match status" value="1"/>
</dbReference>
<dbReference type="InterPro" id="IPR002347">
    <property type="entry name" value="SDR_fam"/>
</dbReference>
<dbReference type="Proteomes" id="UP000541969">
    <property type="component" value="Unassembled WGS sequence"/>
</dbReference>
<dbReference type="PANTHER" id="PTHR42760:SF132">
    <property type="entry name" value="SHORT-CHAIN DEHYDROGENASE_REDUCTASE FAMILY PROTEIN"/>
    <property type="match status" value="1"/>
</dbReference>
<accession>A0A853CPY4</accession>
<evidence type="ECO:0000256" key="1">
    <source>
        <dbReference type="ARBA" id="ARBA00006484"/>
    </source>
</evidence>
<dbReference type="AlphaFoldDB" id="A0A853CPY4"/>
<dbReference type="PRINTS" id="PR00080">
    <property type="entry name" value="SDRFAMILY"/>
</dbReference>
<dbReference type="EC" id="1.1.1.47" evidence="3"/>
<dbReference type="FunFam" id="3.40.50.720:FF:000084">
    <property type="entry name" value="Short-chain dehydrogenase reductase"/>
    <property type="match status" value="1"/>
</dbReference>
<dbReference type="RefSeq" id="WP_179721251.1">
    <property type="nucleotide sequence ID" value="NZ_JACBZT010000001.1"/>
</dbReference>
<keyword evidence="4" id="KW-1185">Reference proteome</keyword>
<dbReference type="InterPro" id="IPR036291">
    <property type="entry name" value="NAD(P)-bd_dom_sf"/>
</dbReference>
<evidence type="ECO:0000256" key="2">
    <source>
        <dbReference type="ARBA" id="ARBA00023002"/>
    </source>
</evidence>
<protein>
    <submittedName>
        <fullName evidence="3">Glucose 1-dehydrogenase</fullName>
        <ecNumber evidence="3">1.1.1.47</ecNumber>
    </submittedName>
</protein>
<reference evidence="3 4" key="1">
    <citation type="submission" date="2020-07" db="EMBL/GenBank/DDBJ databases">
        <title>Sequencing the genomes of 1000 actinobacteria strains.</title>
        <authorList>
            <person name="Klenk H.-P."/>
        </authorList>
    </citation>
    <scope>NUCLEOTIDE SEQUENCE [LARGE SCALE GENOMIC DNA]</scope>
    <source>
        <strain evidence="3 4">DSM 104001</strain>
    </source>
</reference>
<dbReference type="PROSITE" id="PS00061">
    <property type="entry name" value="ADH_SHORT"/>
    <property type="match status" value="1"/>
</dbReference>
<dbReference type="NCBIfam" id="NF005559">
    <property type="entry name" value="PRK07231.1"/>
    <property type="match status" value="1"/>
</dbReference>
<comment type="similarity">
    <text evidence="1">Belongs to the short-chain dehydrogenases/reductases (SDR) family.</text>
</comment>
<proteinExistence type="inferred from homology"/>
<comment type="caution">
    <text evidence="3">The sequence shown here is derived from an EMBL/GenBank/DDBJ whole genome shotgun (WGS) entry which is preliminary data.</text>
</comment>
<organism evidence="3 4">
    <name type="scientific">Petropleomorpha daqingensis</name>
    <dbReference type="NCBI Taxonomy" id="2026353"/>
    <lineage>
        <taxon>Bacteria</taxon>
        <taxon>Bacillati</taxon>
        <taxon>Actinomycetota</taxon>
        <taxon>Actinomycetes</taxon>
        <taxon>Geodermatophilales</taxon>
        <taxon>Geodermatophilaceae</taxon>
        <taxon>Petropleomorpha</taxon>
    </lineage>
</organism>
<evidence type="ECO:0000313" key="3">
    <source>
        <dbReference type="EMBL" id="NYJ08562.1"/>
    </source>
</evidence>
<evidence type="ECO:0000313" key="4">
    <source>
        <dbReference type="Proteomes" id="UP000541969"/>
    </source>
</evidence>
<dbReference type="PRINTS" id="PR00081">
    <property type="entry name" value="GDHRDH"/>
</dbReference>
<dbReference type="Pfam" id="PF13561">
    <property type="entry name" value="adh_short_C2"/>
    <property type="match status" value="1"/>
</dbReference>
<gene>
    <name evidence="3" type="ORF">GGQ55_004840</name>
</gene>
<name>A0A853CPY4_9ACTN</name>
<dbReference type="GO" id="GO:0047936">
    <property type="term" value="F:glucose 1-dehydrogenase [NAD(P)+] activity"/>
    <property type="evidence" value="ECO:0007669"/>
    <property type="project" value="UniProtKB-EC"/>
</dbReference>
<dbReference type="Gene3D" id="3.40.50.720">
    <property type="entry name" value="NAD(P)-binding Rossmann-like Domain"/>
    <property type="match status" value="1"/>
</dbReference>
<sequence>MKGLQGKKALVTGGSSGIGQAIAIRLGEEGVDVAINYVGPPEGAEETKDAIEHGVEICMKEMSAAGTHPILVGADVSQEDQVGAMFDQVLGEYGRVDFLVNNAGIQIAADTEELPVAAFDKVLAVNLRGAFLCAQQAIRHWLGAGIPGALVNVSSVHQVIPKPRFVGYSVSKGGMQNLTHTLALEYAARGIRVNGIGPGATVTPINRSWIDDPVKREMVESHIPMRRAGDAEEMAAVTAFLLSDEAAYITGQTLFVDGGLTLYPSFETTWSSE</sequence>